<evidence type="ECO:0000256" key="2">
    <source>
        <dbReference type="ARBA" id="ARBA00022777"/>
    </source>
</evidence>
<dbReference type="GO" id="GO:0005829">
    <property type="term" value="C:cytosol"/>
    <property type="evidence" value="ECO:0007669"/>
    <property type="project" value="TreeGrafter"/>
</dbReference>
<dbReference type="PANTHER" id="PTHR37419">
    <property type="entry name" value="SERINE/THREONINE-PROTEIN KINASE TOXIN HIPA"/>
    <property type="match status" value="1"/>
</dbReference>
<dbReference type="GO" id="GO:0004674">
    <property type="term" value="F:protein serine/threonine kinase activity"/>
    <property type="evidence" value="ECO:0007669"/>
    <property type="project" value="TreeGrafter"/>
</dbReference>
<name>A0A1J5QPY7_9ZZZZ</name>
<accession>A0A1J5QPY7</accession>
<feature type="domain" description="HipA-like C-terminal" evidence="3">
    <location>
        <begin position="178"/>
        <end position="386"/>
    </location>
</feature>
<dbReference type="InterPro" id="IPR052028">
    <property type="entry name" value="HipA_Ser/Thr_kinase"/>
</dbReference>
<keyword evidence="1" id="KW-0808">Transferase</keyword>
<organism evidence="4">
    <name type="scientific">mine drainage metagenome</name>
    <dbReference type="NCBI Taxonomy" id="410659"/>
    <lineage>
        <taxon>unclassified sequences</taxon>
        <taxon>metagenomes</taxon>
        <taxon>ecological metagenomes</taxon>
    </lineage>
</organism>
<evidence type="ECO:0000256" key="1">
    <source>
        <dbReference type="ARBA" id="ARBA00022679"/>
    </source>
</evidence>
<evidence type="ECO:0000259" key="3">
    <source>
        <dbReference type="Pfam" id="PF07804"/>
    </source>
</evidence>
<dbReference type="InterPro" id="IPR012893">
    <property type="entry name" value="HipA-like_C"/>
</dbReference>
<dbReference type="PANTHER" id="PTHR37419:SF8">
    <property type="entry name" value="TOXIN YJJJ"/>
    <property type="match status" value="1"/>
</dbReference>
<comment type="caution">
    <text evidence="4">The sequence shown here is derived from an EMBL/GenBank/DDBJ whole genome shotgun (WGS) entry which is preliminary data.</text>
</comment>
<proteinExistence type="predicted"/>
<evidence type="ECO:0000313" key="4">
    <source>
        <dbReference type="EMBL" id="OIQ78013.1"/>
    </source>
</evidence>
<reference evidence="4" key="1">
    <citation type="submission" date="2016-10" db="EMBL/GenBank/DDBJ databases">
        <title>Sequence of Gallionella enrichment culture.</title>
        <authorList>
            <person name="Poehlein A."/>
            <person name="Muehling M."/>
            <person name="Daniel R."/>
        </authorList>
    </citation>
    <scope>NUCLEOTIDE SEQUENCE</scope>
</reference>
<gene>
    <name evidence="4" type="ORF">GALL_402900</name>
</gene>
<sequence>MTTRTVEVHVERAGQPEHAADLTFETNAGGALISTTFRYQLSWLGTPGAYELSPELLLQSGPHRFTGRPLLPGSLADTGPDRWGRTLLFDAARRDARTTGGPLPQLSEADYILLASDATRHGNVRYRDPDTGVFLSGQHAGLPTLVDLKALVGAARRATAHHGQTDADLQLLVAGGTTLGGARPKVNVHRSSGRLALAKLPASDDRWDVQAWEATTLTLAQHAGIRVPPFELHRIDADTSVLVLERFDRDEHGHRIGYWSAHTLLEQQDGEALSYVELVDAAGDRMQDPKAQRGQLFRRVAFNLLVNDVDDHMKNHGLLRTALAWQLAPAFDLNPWPWEWKVESTPIGVGGPRTDRAIEELLEQAPAFGLRRDEAASVVADVEYSTRNWVEVAETFGIADPSESRLSSAFENPNRATVKGWASGGR</sequence>
<keyword evidence="2" id="KW-0418">Kinase</keyword>
<dbReference type="EMBL" id="MLJW01001488">
    <property type="protein sequence ID" value="OIQ78013.1"/>
    <property type="molecule type" value="Genomic_DNA"/>
</dbReference>
<dbReference type="Pfam" id="PF07804">
    <property type="entry name" value="HipA_C"/>
    <property type="match status" value="1"/>
</dbReference>
<dbReference type="AlphaFoldDB" id="A0A1J5QPY7"/>
<protein>
    <recommendedName>
        <fullName evidence="3">HipA-like C-terminal domain-containing protein</fullName>
    </recommendedName>
</protein>